<keyword evidence="1" id="KW-1133">Transmembrane helix</keyword>
<protein>
    <submittedName>
        <fullName evidence="2">Uncharacterized protein</fullName>
    </submittedName>
</protein>
<feature type="transmembrane region" description="Helical" evidence="1">
    <location>
        <begin position="6"/>
        <end position="24"/>
    </location>
</feature>
<dbReference type="AlphaFoldDB" id="A0A1L9UAL3"/>
<evidence type="ECO:0000313" key="3">
    <source>
        <dbReference type="Proteomes" id="UP000184499"/>
    </source>
</evidence>
<gene>
    <name evidence="2" type="ORF">ASPBRDRAFT_311688</name>
</gene>
<keyword evidence="1" id="KW-0472">Membrane</keyword>
<organism evidence="2 3">
    <name type="scientific">Aspergillus brasiliensis (strain CBS 101740 / IMI 381727 / IBT 21946)</name>
    <dbReference type="NCBI Taxonomy" id="767769"/>
    <lineage>
        <taxon>Eukaryota</taxon>
        <taxon>Fungi</taxon>
        <taxon>Dikarya</taxon>
        <taxon>Ascomycota</taxon>
        <taxon>Pezizomycotina</taxon>
        <taxon>Eurotiomycetes</taxon>
        <taxon>Eurotiomycetidae</taxon>
        <taxon>Eurotiales</taxon>
        <taxon>Aspergillaceae</taxon>
        <taxon>Aspergillus</taxon>
        <taxon>Aspergillus subgen. Circumdati</taxon>
    </lineage>
</organism>
<evidence type="ECO:0000313" key="2">
    <source>
        <dbReference type="EMBL" id="OJJ68727.1"/>
    </source>
</evidence>
<evidence type="ECO:0000256" key="1">
    <source>
        <dbReference type="SAM" id="Phobius"/>
    </source>
</evidence>
<dbReference type="RefSeq" id="XP_067475976.1">
    <property type="nucleotide sequence ID" value="XM_067622870.1"/>
</dbReference>
<dbReference type="EMBL" id="KV878690">
    <property type="protein sequence ID" value="OJJ68727.1"/>
    <property type="molecule type" value="Genomic_DNA"/>
</dbReference>
<sequence length="93" mass="10226">MLGVYGVWRPSTMISWVSLSFLFLSSRMHIAKARNGINAWCIWSMASINNDLMGFFVISFSLLPNAGARAADMNVLLPELTVIVAFSSGHITC</sequence>
<accession>A0A1L9UAL3</accession>
<name>A0A1L9UAL3_ASPBC</name>
<dbReference type="GeneID" id="93575358"/>
<reference evidence="3" key="1">
    <citation type="journal article" date="2017" name="Genome Biol.">
        <title>Comparative genomics reveals high biological diversity and specific adaptations in the industrially and medically important fungal genus Aspergillus.</title>
        <authorList>
            <person name="de Vries R.P."/>
            <person name="Riley R."/>
            <person name="Wiebenga A."/>
            <person name="Aguilar-Osorio G."/>
            <person name="Amillis S."/>
            <person name="Uchima C.A."/>
            <person name="Anderluh G."/>
            <person name="Asadollahi M."/>
            <person name="Askin M."/>
            <person name="Barry K."/>
            <person name="Battaglia E."/>
            <person name="Bayram O."/>
            <person name="Benocci T."/>
            <person name="Braus-Stromeyer S.A."/>
            <person name="Caldana C."/>
            <person name="Canovas D."/>
            <person name="Cerqueira G.C."/>
            <person name="Chen F."/>
            <person name="Chen W."/>
            <person name="Choi C."/>
            <person name="Clum A."/>
            <person name="Dos Santos R.A."/>
            <person name="Damasio A.R."/>
            <person name="Diallinas G."/>
            <person name="Emri T."/>
            <person name="Fekete E."/>
            <person name="Flipphi M."/>
            <person name="Freyberg S."/>
            <person name="Gallo A."/>
            <person name="Gournas C."/>
            <person name="Habgood R."/>
            <person name="Hainaut M."/>
            <person name="Harispe M.L."/>
            <person name="Henrissat B."/>
            <person name="Hilden K.S."/>
            <person name="Hope R."/>
            <person name="Hossain A."/>
            <person name="Karabika E."/>
            <person name="Karaffa L."/>
            <person name="Karanyi Z."/>
            <person name="Krasevec N."/>
            <person name="Kuo A."/>
            <person name="Kusch H."/>
            <person name="LaButti K."/>
            <person name="Lagendijk E.L."/>
            <person name="Lapidus A."/>
            <person name="Levasseur A."/>
            <person name="Lindquist E."/>
            <person name="Lipzen A."/>
            <person name="Logrieco A.F."/>
            <person name="MacCabe A."/>
            <person name="Maekelae M.R."/>
            <person name="Malavazi I."/>
            <person name="Melin P."/>
            <person name="Meyer V."/>
            <person name="Mielnichuk N."/>
            <person name="Miskei M."/>
            <person name="Molnar A.P."/>
            <person name="Mule G."/>
            <person name="Ngan C.Y."/>
            <person name="Orejas M."/>
            <person name="Orosz E."/>
            <person name="Ouedraogo J.P."/>
            <person name="Overkamp K.M."/>
            <person name="Park H.-S."/>
            <person name="Perrone G."/>
            <person name="Piumi F."/>
            <person name="Punt P.J."/>
            <person name="Ram A.F."/>
            <person name="Ramon A."/>
            <person name="Rauscher S."/>
            <person name="Record E."/>
            <person name="Riano-Pachon D.M."/>
            <person name="Robert V."/>
            <person name="Roehrig J."/>
            <person name="Ruller R."/>
            <person name="Salamov A."/>
            <person name="Salih N.S."/>
            <person name="Samson R.A."/>
            <person name="Sandor E."/>
            <person name="Sanguinetti M."/>
            <person name="Schuetze T."/>
            <person name="Sepcic K."/>
            <person name="Shelest E."/>
            <person name="Sherlock G."/>
            <person name="Sophianopoulou V."/>
            <person name="Squina F.M."/>
            <person name="Sun H."/>
            <person name="Susca A."/>
            <person name="Todd R.B."/>
            <person name="Tsang A."/>
            <person name="Unkles S.E."/>
            <person name="van de Wiele N."/>
            <person name="van Rossen-Uffink D."/>
            <person name="Oliveira J.V."/>
            <person name="Vesth T.C."/>
            <person name="Visser J."/>
            <person name="Yu J.-H."/>
            <person name="Zhou M."/>
            <person name="Andersen M.R."/>
            <person name="Archer D.B."/>
            <person name="Baker S.E."/>
            <person name="Benoit I."/>
            <person name="Brakhage A.A."/>
            <person name="Braus G.H."/>
            <person name="Fischer R."/>
            <person name="Frisvad J.C."/>
            <person name="Goldman G.H."/>
            <person name="Houbraken J."/>
            <person name="Oakley B."/>
            <person name="Pocsi I."/>
            <person name="Scazzocchio C."/>
            <person name="Seiboth B."/>
            <person name="vanKuyk P.A."/>
            <person name="Wortman J."/>
            <person name="Dyer P.S."/>
            <person name="Grigoriev I.V."/>
        </authorList>
    </citation>
    <scope>NUCLEOTIDE SEQUENCE [LARGE SCALE GENOMIC DNA]</scope>
    <source>
        <strain evidence="3">CBS 101740 / IMI 381727 / IBT 21946</strain>
    </source>
</reference>
<proteinExistence type="predicted"/>
<dbReference type="Proteomes" id="UP000184499">
    <property type="component" value="Unassembled WGS sequence"/>
</dbReference>
<keyword evidence="3" id="KW-1185">Reference proteome</keyword>
<keyword evidence="1" id="KW-0812">Transmembrane</keyword>
<dbReference type="VEuPathDB" id="FungiDB:ASPBRDRAFT_311688"/>